<gene>
    <name evidence="2" type="ORF">QCA50_000283</name>
</gene>
<dbReference type="InterPro" id="IPR011611">
    <property type="entry name" value="PfkB_dom"/>
</dbReference>
<reference evidence="2 3" key="1">
    <citation type="submission" date="2022-09" db="EMBL/GenBank/DDBJ databases">
        <authorList>
            <person name="Palmer J.M."/>
        </authorList>
    </citation>
    <scope>NUCLEOTIDE SEQUENCE [LARGE SCALE GENOMIC DNA]</scope>
    <source>
        <strain evidence="2 3">DSM 7382</strain>
    </source>
</reference>
<evidence type="ECO:0000313" key="3">
    <source>
        <dbReference type="Proteomes" id="UP001385951"/>
    </source>
</evidence>
<keyword evidence="3" id="KW-1185">Reference proteome</keyword>
<dbReference type="Gene3D" id="3.40.1190.20">
    <property type="match status" value="1"/>
</dbReference>
<comment type="caution">
    <text evidence="2">The sequence shown here is derived from an EMBL/GenBank/DDBJ whole genome shotgun (WGS) entry which is preliminary data.</text>
</comment>
<organism evidence="2 3">
    <name type="scientific">Cerrena zonata</name>
    <dbReference type="NCBI Taxonomy" id="2478898"/>
    <lineage>
        <taxon>Eukaryota</taxon>
        <taxon>Fungi</taxon>
        <taxon>Dikarya</taxon>
        <taxon>Basidiomycota</taxon>
        <taxon>Agaricomycotina</taxon>
        <taxon>Agaricomycetes</taxon>
        <taxon>Polyporales</taxon>
        <taxon>Cerrenaceae</taxon>
        <taxon>Cerrena</taxon>
    </lineage>
</organism>
<dbReference type="InterPro" id="IPR029056">
    <property type="entry name" value="Ribokinase-like"/>
</dbReference>
<dbReference type="AlphaFoldDB" id="A0AAW0GSM2"/>
<dbReference type="SUPFAM" id="SSF53613">
    <property type="entry name" value="Ribokinase-like"/>
    <property type="match status" value="1"/>
</dbReference>
<dbReference type="PANTHER" id="PTHR47098">
    <property type="entry name" value="PROTEIN MAK32"/>
    <property type="match status" value="1"/>
</dbReference>
<sequence length="337" mass="37459">MTQDSSRKFVTLGMFIIDELVYDAGRITREQIGGGGTYATIGARIWLPPHEVGMIVDRGYDFPLDIQTKLEKYGTDMWYFHDDQSRVTTRARNTYIGDSRGFEYLTPRRRITPRDLEGTTLARPVILHFICSPTRANAIMSEVLEIPEWTPKAIYEPIPDRCVPEELPSLIKVLPRIDILSPNADEALSLLSLTGPATQEQVEAAADRFLELGVGPEGNGYVIIRSGALGAYVASRTRPGRWFDAYWTKDDAPHIVDVTGAGNAFLGGLAAGLHFTDGDPYEAMLYASVSASFIIEQEGLPSLAVSEVTQSETRPGELWNGELPVERLEKLRKRIQQ</sequence>
<dbReference type="Proteomes" id="UP001385951">
    <property type="component" value="Unassembled WGS sequence"/>
</dbReference>
<name>A0AAW0GSM2_9APHY</name>
<evidence type="ECO:0000259" key="1">
    <source>
        <dbReference type="Pfam" id="PF00294"/>
    </source>
</evidence>
<protein>
    <recommendedName>
        <fullName evidence="1">Carbohydrate kinase PfkB domain-containing protein</fullName>
    </recommendedName>
</protein>
<feature type="domain" description="Carbohydrate kinase PfkB" evidence="1">
    <location>
        <begin position="169"/>
        <end position="300"/>
    </location>
</feature>
<dbReference type="PANTHER" id="PTHR47098:SF2">
    <property type="entry name" value="PROTEIN MAK32"/>
    <property type="match status" value="1"/>
</dbReference>
<dbReference type="EMBL" id="JASBNA010000001">
    <property type="protein sequence ID" value="KAK7695647.1"/>
    <property type="molecule type" value="Genomic_DNA"/>
</dbReference>
<dbReference type="Pfam" id="PF00294">
    <property type="entry name" value="PfkB"/>
    <property type="match status" value="1"/>
</dbReference>
<accession>A0AAW0GSM2</accession>
<proteinExistence type="predicted"/>
<evidence type="ECO:0000313" key="2">
    <source>
        <dbReference type="EMBL" id="KAK7695647.1"/>
    </source>
</evidence>